<name>A0AA36M1N1_CYLNA</name>
<feature type="non-terminal residue" evidence="2">
    <location>
        <position position="618"/>
    </location>
</feature>
<protein>
    <submittedName>
        <fullName evidence="2">Uncharacterized protein</fullName>
    </submittedName>
</protein>
<comment type="caution">
    <text evidence="2">The sequence shown here is derived from an EMBL/GenBank/DDBJ whole genome shotgun (WGS) entry which is preliminary data.</text>
</comment>
<accession>A0AA36M1N1</accession>
<reference evidence="2" key="1">
    <citation type="submission" date="2023-07" db="EMBL/GenBank/DDBJ databases">
        <authorList>
            <consortium name="CYATHOMIX"/>
        </authorList>
    </citation>
    <scope>NUCLEOTIDE SEQUENCE</scope>
    <source>
        <strain evidence="2">N/A</strain>
    </source>
</reference>
<keyword evidence="3" id="KW-1185">Reference proteome</keyword>
<feature type="compositionally biased region" description="Polar residues" evidence="1">
    <location>
        <begin position="321"/>
        <end position="337"/>
    </location>
</feature>
<evidence type="ECO:0000313" key="2">
    <source>
        <dbReference type="EMBL" id="CAJ0595804.1"/>
    </source>
</evidence>
<proteinExistence type="predicted"/>
<dbReference type="EMBL" id="CATQJL010000112">
    <property type="protein sequence ID" value="CAJ0595804.1"/>
    <property type="molecule type" value="Genomic_DNA"/>
</dbReference>
<gene>
    <name evidence="2" type="ORF">CYNAS_LOCUS7787</name>
</gene>
<dbReference type="AlphaFoldDB" id="A0AA36M1N1"/>
<evidence type="ECO:0000313" key="3">
    <source>
        <dbReference type="Proteomes" id="UP001176961"/>
    </source>
</evidence>
<sequence>MFDLLVAYILAVIGLTAGQMNAGTTSSPQCQNDAACTAPSVCIDNICAQGVSCKSNADCDDPRFECNRQFCVPKHQWRPDKLTTCKIDSSCISPATCVDNFCVVNLKCHNDEECGSPHLKCIQSVCILLSEPKPPVSSGQMSLQQSQITTQNGQGASGQIPCQNGNCPPQYVCISGVCVRGAQCTTNNDCIDPRFECMLQNCIPKTQFRTQNGLLMCSNNLDNTCPSLSKCVHNFCMIDLRCRNDYDCGSPQMRCIASVCTVLSISQPGTSSSTGNQGISQGNLGLSTESLGISQGNLGLSTENLGISQGNSGLSVGKGNPSLSTGNLGNPQGNSGLSTESLGISQGNLGLSTENLGISQGNSGLSVGKGNPSLSTGNLGIPQGNSGLSTGNLGNPQGNSGLSTESLGISQGNLGLSTENLGISQGNSGLSVGKGNPSLSTGNLGIPQGNSGLSTGNLGNPQGNSGLSTESLGISQGNLGLSTENLGISQGNSGLSAGKGNPSLSTGNLGISQGNSGLLVGKGNPSLSTGNLGIPQGNSGLSTGNLGISQGKPIPCQQGACPGTFTCVDDVCVQGKVCSTTTDCDPRFDCNQRICVPKPEWRPESILQMCPCSPSAAC</sequence>
<organism evidence="2 3">
    <name type="scientific">Cylicocyclus nassatus</name>
    <name type="common">Nematode worm</name>
    <dbReference type="NCBI Taxonomy" id="53992"/>
    <lineage>
        <taxon>Eukaryota</taxon>
        <taxon>Metazoa</taxon>
        <taxon>Ecdysozoa</taxon>
        <taxon>Nematoda</taxon>
        <taxon>Chromadorea</taxon>
        <taxon>Rhabditida</taxon>
        <taxon>Rhabditina</taxon>
        <taxon>Rhabditomorpha</taxon>
        <taxon>Strongyloidea</taxon>
        <taxon>Strongylidae</taxon>
        <taxon>Cylicocyclus</taxon>
    </lineage>
</organism>
<evidence type="ECO:0000256" key="1">
    <source>
        <dbReference type="SAM" id="MobiDB-lite"/>
    </source>
</evidence>
<dbReference type="Proteomes" id="UP001176961">
    <property type="component" value="Unassembled WGS sequence"/>
</dbReference>
<feature type="region of interest" description="Disordered" evidence="1">
    <location>
        <begin position="311"/>
        <end position="337"/>
    </location>
</feature>